<evidence type="ECO:0000313" key="3">
    <source>
        <dbReference type="Proteomes" id="UP000620124"/>
    </source>
</evidence>
<accession>A0A8H6Z464</accession>
<dbReference type="InterPro" id="IPR036397">
    <property type="entry name" value="RNaseH_sf"/>
</dbReference>
<dbReference type="InterPro" id="IPR047655">
    <property type="entry name" value="Transpos_IS630-like"/>
</dbReference>
<dbReference type="Gene3D" id="3.30.420.10">
    <property type="entry name" value="Ribonuclease H-like superfamily/Ribonuclease H"/>
    <property type="match status" value="1"/>
</dbReference>
<dbReference type="Pfam" id="PF13551">
    <property type="entry name" value="HTH_29"/>
    <property type="match status" value="1"/>
</dbReference>
<name>A0A8H6Z464_9AGAR</name>
<dbReference type="InterPro" id="IPR012337">
    <property type="entry name" value="RNaseH-like_sf"/>
</dbReference>
<feature type="domain" description="Tc1-like transposase DDE" evidence="1">
    <location>
        <begin position="148"/>
        <end position="284"/>
    </location>
</feature>
<dbReference type="PANTHER" id="PTHR46564">
    <property type="entry name" value="TRANSPOSASE"/>
    <property type="match status" value="1"/>
</dbReference>
<organism evidence="2 3">
    <name type="scientific">Mycena venus</name>
    <dbReference type="NCBI Taxonomy" id="2733690"/>
    <lineage>
        <taxon>Eukaryota</taxon>
        <taxon>Fungi</taxon>
        <taxon>Dikarya</taxon>
        <taxon>Basidiomycota</taxon>
        <taxon>Agaricomycotina</taxon>
        <taxon>Agaricomycetes</taxon>
        <taxon>Agaricomycetidae</taxon>
        <taxon>Agaricales</taxon>
        <taxon>Marasmiineae</taxon>
        <taxon>Mycenaceae</taxon>
        <taxon>Mycena</taxon>
    </lineage>
</organism>
<dbReference type="EMBL" id="JACAZI010000001">
    <property type="protein sequence ID" value="KAF7372255.1"/>
    <property type="molecule type" value="Genomic_DNA"/>
</dbReference>
<evidence type="ECO:0000313" key="2">
    <source>
        <dbReference type="EMBL" id="KAF7372255.1"/>
    </source>
</evidence>
<protein>
    <submittedName>
        <fullName evidence="2">DDE-3 domain-containing protein</fullName>
    </submittedName>
</protein>
<dbReference type="InterPro" id="IPR009057">
    <property type="entry name" value="Homeodomain-like_sf"/>
</dbReference>
<gene>
    <name evidence="2" type="ORF">MVEN_00085000</name>
</gene>
<sequence length="324" mass="37228">MGNRRISRDLKIAALNLYGHGHLSLKQILACVGFSRRTFFRVLKLWRTTGDVVKPSNRTGRPRLLHHDDVDYLIRLIHERPDWFLDELLNLLKHNRFISVHYTTIHRELERAGMSTKILQEIAEERSEPTRLDYVREISQYPADYLGFLDETSKNDKTPGRWLGRSTKGKRAVKCSKAVRGRRLTGTGLLTSGGMLASTVVEGSMHRDQYLAFLEHQILPLCSPYPGPLSVLVMDNARIHHGEEVIELCDRFGVRLVYLPPYSPDLNPIEEAFSKIKAWIRHNNDIFTYGPDDEPHALIYDMLEAMNVITESDAIGYFIHAGYF</sequence>
<dbReference type="AlphaFoldDB" id="A0A8H6Z464"/>
<dbReference type="PANTHER" id="PTHR46564:SF1">
    <property type="entry name" value="TRANSPOSASE"/>
    <property type="match status" value="1"/>
</dbReference>
<proteinExistence type="predicted"/>
<dbReference type="SUPFAM" id="SSF46689">
    <property type="entry name" value="Homeodomain-like"/>
    <property type="match status" value="1"/>
</dbReference>
<dbReference type="GO" id="GO:0003676">
    <property type="term" value="F:nucleic acid binding"/>
    <property type="evidence" value="ECO:0007669"/>
    <property type="project" value="InterPro"/>
</dbReference>
<dbReference type="Pfam" id="PF13358">
    <property type="entry name" value="DDE_3"/>
    <property type="match status" value="1"/>
</dbReference>
<dbReference type="Proteomes" id="UP000620124">
    <property type="component" value="Unassembled WGS sequence"/>
</dbReference>
<dbReference type="InterPro" id="IPR038717">
    <property type="entry name" value="Tc1-like_DDE_dom"/>
</dbReference>
<dbReference type="SUPFAM" id="SSF53098">
    <property type="entry name" value="Ribonuclease H-like"/>
    <property type="match status" value="1"/>
</dbReference>
<dbReference type="NCBIfam" id="NF033545">
    <property type="entry name" value="transpos_IS630"/>
    <property type="match status" value="1"/>
</dbReference>
<evidence type="ECO:0000259" key="1">
    <source>
        <dbReference type="Pfam" id="PF13358"/>
    </source>
</evidence>
<dbReference type="OrthoDB" id="2994945at2759"/>
<reference evidence="2" key="1">
    <citation type="submission" date="2020-05" db="EMBL/GenBank/DDBJ databases">
        <title>Mycena genomes resolve the evolution of fungal bioluminescence.</title>
        <authorList>
            <person name="Tsai I.J."/>
        </authorList>
    </citation>
    <scope>NUCLEOTIDE SEQUENCE</scope>
    <source>
        <strain evidence="2">CCC161011</strain>
    </source>
</reference>
<keyword evidence="3" id="KW-1185">Reference proteome</keyword>
<comment type="caution">
    <text evidence="2">The sequence shown here is derived from an EMBL/GenBank/DDBJ whole genome shotgun (WGS) entry which is preliminary data.</text>
</comment>